<reference evidence="2 3" key="1">
    <citation type="submission" date="2023-07" db="EMBL/GenBank/DDBJ databases">
        <title>Sorghum-associated microbial communities from plants grown in Nebraska, USA.</title>
        <authorList>
            <person name="Schachtman D."/>
        </authorList>
    </citation>
    <scope>NUCLEOTIDE SEQUENCE [LARGE SCALE GENOMIC DNA]</scope>
    <source>
        <strain evidence="2 3">BE124</strain>
    </source>
</reference>
<evidence type="ECO:0000259" key="1">
    <source>
        <dbReference type="Pfam" id="PF13021"/>
    </source>
</evidence>
<dbReference type="Pfam" id="PF13021">
    <property type="entry name" value="DUF3885"/>
    <property type="match status" value="1"/>
</dbReference>
<evidence type="ECO:0000313" key="2">
    <source>
        <dbReference type="EMBL" id="MDR6845619.1"/>
    </source>
</evidence>
<organism evidence="2 3">
    <name type="scientific">Flavobacterium granuli</name>
    <dbReference type="NCBI Taxonomy" id="280093"/>
    <lineage>
        <taxon>Bacteria</taxon>
        <taxon>Pseudomonadati</taxon>
        <taxon>Bacteroidota</taxon>
        <taxon>Flavobacteriia</taxon>
        <taxon>Flavobacteriales</taxon>
        <taxon>Flavobacteriaceae</taxon>
        <taxon>Flavobacterium</taxon>
    </lineage>
</organism>
<dbReference type="EMBL" id="JAVDTX010000005">
    <property type="protein sequence ID" value="MDR6845619.1"/>
    <property type="molecule type" value="Genomic_DNA"/>
</dbReference>
<keyword evidence="3" id="KW-1185">Reference proteome</keyword>
<accession>A0ABU1S3L2</accession>
<dbReference type="InterPro" id="IPR024976">
    <property type="entry name" value="DUF3885"/>
</dbReference>
<dbReference type="RefSeq" id="WP_310007082.1">
    <property type="nucleotide sequence ID" value="NZ_JAVDTX010000005.1"/>
</dbReference>
<sequence length="196" mass="23534">MTKEEFKTFWTLTYPDTIPISYLFKKDYSERWFRIHSLPDSKRYAESENEWKILLERQNQIITDIFGENEKILLVTGEYNWDENATFNADEEAVFKPYDFILLDNIDLFDFKSEDYNKGDFYKPAFAETIWNSNQHDRLLKEIANDNLRAFFISINKSIIVAPYDGGIDFVFKNIQTKDFYKKQYENWLSERVDGL</sequence>
<name>A0ABU1S3L2_9FLAO</name>
<feature type="domain" description="DUF3885" evidence="1">
    <location>
        <begin position="21"/>
        <end position="192"/>
    </location>
</feature>
<comment type="caution">
    <text evidence="2">The sequence shown here is derived from an EMBL/GenBank/DDBJ whole genome shotgun (WGS) entry which is preliminary data.</text>
</comment>
<gene>
    <name evidence="2" type="ORF">J2W95_002329</name>
</gene>
<evidence type="ECO:0000313" key="3">
    <source>
        <dbReference type="Proteomes" id="UP001261871"/>
    </source>
</evidence>
<protein>
    <recommendedName>
        <fullName evidence="1">DUF3885 domain-containing protein</fullName>
    </recommendedName>
</protein>
<proteinExistence type="predicted"/>
<dbReference type="Proteomes" id="UP001261871">
    <property type="component" value="Unassembled WGS sequence"/>
</dbReference>